<reference evidence="2 3" key="1">
    <citation type="journal article" date="2010" name="Nature">
        <title>Genome sequencing and analysis of the model grass Brachypodium distachyon.</title>
        <authorList>
            <consortium name="International Brachypodium Initiative"/>
        </authorList>
    </citation>
    <scope>NUCLEOTIDE SEQUENCE [LARGE SCALE GENOMIC DNA]</scope>
    <source>
        <strain evidence="2 3">Bd21</strain>
    </source>
</reference>
<evidence type="ECO:0000256" key="1">
    <source>
        <dbReference type="SAM" id="MobiDB-lite"/>
    </source>
</evidence>
<dbReference type="Proteomes" id="UP000008810">
    <property type="component" value="Chromosome 2"/>
</dbReference>
<evidence type="ECO:0000313" key="3">
    <source>
        <dbReference type="EnsemblPlants" id="PNT71771"/>
    </source>
</evidence>
<dbReference type="EnsemblPlants" id="PNT71771">
    <property type="protein sequence ID" value="PNT71771"/>
    <property type="gene ID" value="BRADI_2g35317v3"/>
</dbReference>
<organism evidence="2">
    <name type="scientific">Brachypodium distachyon</name>
    <name type="common">Purple false brome</name>
    <name type="synonym">Trachynia distachya</name>
    <dbReference type="NCBI Taxonomy" id="15368"/>
    <lineage>
        <taxon>Eukaryota</taxon>
        <taxon>Viridiplantae</taxon>
        <taxon>Streptophyta</taxon>
        <taxon>Embryophyta</taxon>
        <taxon>Tracheophyta</taxon>
        <taxon>Spermatophyta</taxon>
        <taxon>Magnoliopsida</taxon>
        <taxon>Liliopsida</taxon>
        <taxon>Poales</taxon>
        <taxon>Poaceae</taxon>
        <taxon>BOP clade</taxon>
        <taxon>Pooideae</taxon>
        <taxon>Stipodae</taxon>
        <taxon>Brachypodieae</taxon>
        <taxon>Brachypodium</taxon>
    </lineage>
</organism>
<gene>
    <name evidence="2" type="ORF">BRADI_2g35317v3</name>
</gene>
<reference evidence="3" key="3">
    <citation type="submission" date="2018-08" db="UniProtKB">
        <authorList>
            <consortium name="EnsemblPlants"/>
        </authorList>
    </citation>
    <scope>IDENTIFICATION</scope>
    <source>
        <strain evidence="3">cv. Bd21</strain>
    </source>
</reference>
<dbReference type="AlphaFoldDB" id="A0A2K2DBW9"/>
<sequence length="44" mass="4959">MRGRRRSPDPISVFTRGGRRECGSQAPDEVTRGFLGFASQFLCR</sequence>
<reference evidence="2" key="2">
    <citation type="submission" date="2017-06" db="EMBL/GenBank/DDBJ databases">
        <title>WGS assembly of Brachypodium distachyon.</title>
        <authorList>
            <consortium name="The International Brachypodium Initiative"/>
            <person name="Lucas S."/>
            <person name="Harmon-Smith M."/>
            <person name="Lail K."/>
            <person name="Tice H."/>
            <person name="Grimwood J."/>
            <person name="Bruce D."/>
            <person name="Barry K."/>
            <person name="Shu S."/>
            <person name="Lindquist E."/>
            <person name="Wang M."/>
            <person name="Pitluck S."/>
            <person name="Vogel J.P."/>
            <person name="Garvin D.F."/>
            <person name="Mockler T.C."/>
            <person name="Schmutz J."/>
            <person name="Rokhsar D."/>
            <person name="Bevan M.W."/>
        </authorList>
    </citation>
    <scope>NUCLEOTIDE SEQUENCE</scope>
    <source>
        <strain evidence="2">Bd21</strain>
    </source>
</reference>
<dbReference type="EMBL" id="CM000881">
    <property type="protein sequence ID" value="PNT71771.1"/>
    <property type="molecule type" value="Genomic_DNA"/>
</dbReference>
<dbReference type="InParanoid" id="A0A2K2DBW9"/>
<dbReference type="Gramene" id="PNT71771">
    <property type="protein sequence ID" value="PNT71771"/>
    <property type="gene ID" value="BRADI_2g35317v3"/>
</dbReference>
<accession>A0A2K2DBW9</accession>
<evidence type="ECO:0000313" key="4">
    <source>
        <dbReference type="Proteomes" id="UP000008810"/>
    </source>
</evidence>
<feature type="region of interest" description="Disordered" evidence="1">
    <location>
        <begin position="1"/>
        <end position="25"/>
    </location>
</feature>
<name>A0A2K2DBW9_BRADI</name>
<evidence type="ECO:0000313" key="2">
    <source>
        <dbReference type="EMBL" id="PNT71771.1"/>
    </source>
</evidence>
<keyword evidence="4" id="KW-1185">Reference proteome</keyword>
<proteinExistence type="predicted"/>
<protein>
    <submittedName>
        <fullName evidence="2 3">Uncharacterized protein</fullName>
    </submittedName>
</protein>